<name>A0A4R6Y5F4_9BURK</name>
<accession>A0A4R6Y5F4</accession>
<dbReference type="GO" id="GO:0003677">
    <property type="term" value="F:DNA binding"/>
    <property type="evidence" value="ECO:0007669"/>
    <property type="project" value="InterPro"/>
</dbReference>
<protein>
    <submittedName>
        <fullName evidence="1">Transposase</fullName>
    </submittedName>
</protein>
<dbReference type="EMBL" id="SNZE01000036">
    <property type="protein sequence ID" value="TDR27858.1"/>
    <property type="molecule type" value="Genomic_DNA"/>
</dbReference>
<dbReference type="GO" id="GO:0006313">
    <property type="term" value="P:DNA transposition"/>
    <property type="evidence" value="ECO:0007669"/>
    <property type="project" value="InterPro"/>
</dbReference>
<organism evidence="1 2">
    <name type="scientific">Hydromonas duriensis</name>
    <dbReference type="NCBI Taxonomy" id="1527608"/>
    <lineage>
        <taxon>Bacteria</taxon>
        <taxon>Pseudomonadati</taxon>
        <taxon>Pseudomonadota</taxon>
        <taxon>Betaproteobacteria</taxon>
        <taxon>Burkholderiales</taxon>
        <taxon>Burkholderiaceae</taxon>
        <taxon>Hydromonas</taxon>
    </lineage>
</organism>
<dbReference type="Gene3D" id="1.10.10.60">
    <property type="entry name" value="Homeodomain-like"/>
    <property type="match status" value="1"/>
</dbReference>
<dbReference type="RefSeq" id="WP_133621530.1">
    <property type="nucleotide sequence ID" value="NZ_SNZE01000036.1"/>
</dbReference>
<dbReference type="InterPro" id="IPR009057">
    <property type="entry name" value="Homeodomain-like_sf"/>
</dbReference>
<gene>
    <name evidence="1" type="ORF">DFR44_1361</name>
</gene>
<keyword evidence="2" id="KW-1185">Reference proteome</keyword>
<proteinExistence type="predicted"/>
<dbReference type="OrthoDB" id="5365969at2"/>
<dbReference type="Proteomes" id="UP000294480">
    <property type="component" value="Unassembled WGS sequence"/>
</dbReference>
<reference evidence="1 2" key="1">
    <citation type="submission" date="2019-03" db="EMBL/GenBank/DDBJ databases">
        <title>Genomic Encyclopedia of Type Strains, Phase IV (KMG-IV): sequencing the most valuable type-strain genomes for metagenomic binning, comparative biology and taxonomic classification.</title>
        <authorList>
            <person name="Goeker M."/>
        </authorList>
    </citation>
    <scope>NUCLEOTIDE SEQUENCE [LARGE SCALE GENOMIC DNA]</scope>
    <source>
        <strain evidence="1 2">DSM 102852</strain>
    </source>
</reference>
<sequence>MQRNRYDDSFKAEAVSLALSGELSYAEVARDLGINYGTLVIIPKNKSESK</sequence>
<dbReference type="AlphaFoldDB" id="A0A4R6Y5F4"/>
<dbReference type="SUPFAM" id="SSF46689">
    <property type="entry name" value="Homeodomain-like"/>
    <property type="match status" value="1"/>
</dbReference>
<comment type="caution">
    <text evidence="1">The sequence shown here is derived from an EMBL/GenBank/DDBJ whole genome shotgun (WGS) entry which is preliminary data.</text>
</comment>
<evidence type="ECO:0000313" key="1">
    <source>
        <dbReference type="EMBL" id="TDR27858.1"/>
    </source>
</evidence>
<evidence type="ECO:0000313" key="2">
    <source>
        <dbReference type="Proteomes" id="UP000294480"/>
    </source>
</evidence>
<dbReference type="GO" id="GO:0004803">
    <property type="term" value="F:transposase activity"/>
    <property type="evidence" value="ECO:0007669"/>
    <property type="project" value="InterPro"/>
</dbReference>
<dbReference type="InterPro" id="IPR002514">
    <property type="entry name" value="Transposase_8"/>
</dbReference>
<dbReference type="Pfam" id="PF01527">
    <property type="entry name" value="HTH_Tnp_1"/>
    <property type="match status" value="1"/>
</dbReference>